<dbReference type="OrthoDB" id="9805127at2"/>
<keyword evidence="3" id="KW-0732">Signal</keyword>
<dbReference type="AlphaFoldDB" id="E4TY34"/>
<dbReference type="PANTHER" id="PTHR46847">
    <property type="entry name" value="D-ALLOSE-BINDING PERIPLASMIC PROTEIN-RELATED"/>
    <property type="match status" value="1"/>
</dbReference>
<organism evidence="5 6">
    <name type="scientific">Sulfuricurvum kujiense (strain ATCC BAA-921 / DSM 16994 / JCM 11577 / YK-1)</name>
    <dbReference type="NCBI Taxonomy" id="709032"/>
    <lineage>
        <taxon>Bacteria</taxon>
        <taxon>Pseudomonadati</taxon>
        <taxon>Campylobacterota</taxon>
        <taxon>Epsilonproteobacteria</taxon>
        <taxon>Campylobacterales</taxon>
        <taxon>Sulfurimonadaceae</taxon>
        <taxon>Sulfuricurvum</taxon>
    </lineage>
</organism>
<keyword evidence="6" id="KW-1185">Reference proteome</keyword>
<protein>
    <submittedName>
        <fullName evidence="5">Periplasmic binding protein/LacI transcriptional regulator</fullName>
    </submittedName>
</protein>
<dbReference type="PANTHER" id="PTHR46847:SF1">
    <property type="entry name" value="D-ALLOSE-BINDING PERIPLASMIC PROTEIN-RELATED"/>
    <property type="match status" value="1"/>
</dbReference>
<comment type="subcellular location">
    <subcellularLocation>
        <location evidence="1">Cell envelope</location>
    </subcellularLocation>
</comment>
<dbReference type="InterPro" id="IPR028082">
    <property type="entry name" value="Peripla_BP_I"/>
</dbReference>
<dbReference type="STRING" id="709032.Sulku_1291"/>
<evidence type="ECO:0000256" key="2">
    <source>
        <dbReference type="ARBA" id="ARBA00007639"/>
    </source>
</evidence>
<reference evidence="5 6" key="1">
    <citation type="journal article" date="2012" name="Stand. Genomic Sci.">
        <title>Complete genome sequence of the sulfur compounds oxidizing chemolithoautotroph Sulfuricurvum kujiense type strain (YK-1(T)).</title>
        <authorList>
            <person name="Han C."/>
            <person name="Kotsyurbenko O."/>
            <person name="Chertkov O."/>
            <person name="Held B."/>
            <person name="Lapidus A."/>
            <person name="Nolan M."/>
            <person name="Lucas S."/>
            <person name="Hammon N."/>
            <person name="Deshpande S."/>
            <person name="Cheng J.F."/>
            <person name="Tapia R."/>
            <person name="Goodwin L.A."/>
            <person name="Pitluck S."/>
            <person name="Liolios K."/>
            <person name="Pagani I."/>
            <person name="Ivanova N."/>
            <person name="Mavromatis K."/>
            <person name="Mikhailova N."/>
            <person name="Pati A."/>
            <person name="Chen A."/>
            <person name="Palaniappan K."/>
            <person name="Land M."/>
            <person name="Hauser L."/>
            <person name="Chang Y.J."/>
            <person name="Jeffries C.D."/>
            <person name="Brambilla E.M."/>
            <person name="Rohde M."/>
            <person name="Spring S."/>
            <person name="Sikorski J."/>
            <person name="Goker M."/>
            <person name="Woyke T."/>
            <person name="Bristow J."/>
            <person name="Eisen J.A."/>
            <person name="Markowitz V."/>
            <person name="Hugenholtz P."/>
            <person name="Kyrpides N.C."/>
            <person name="Klenk H.P."/>
            <person name="Detter J.C."/>
        </authorList>
    </citation>
    <scope>NUCLEOTIDE SEQUENCE [LARGE SCALE GENOMIC DNA]</scope>
    <source>
        <strain evidence="6">ATCC BAA-921 / DSM 16994 / JCM 11577 / YK-1</strain>
    </source>
</reference>
<evidence type="ECO:0000313" key="6">
    <source>
        <dbReference type="Proteomes" id="UP000008721"/>
    </source>
</evidence>
<evidence type="ECO:0000313" key="5">
    <source>
        <dbReference type="EMBL" id="ADR33954.1"/>
    </source>
</evidence>
<evidence type="ECO:0000259" key="4">
    <source>
        <dbReference type="Pfam" id="PF13407"/>
    </source>
</evidence>
<dbReference type="CDD" id="cd06308">
    <property type="entry name" value="PBP1_sensor_kinase-like"/>
    <property type="match status" value="1"/>
</dbReference>
<comment type="similarity">
    <text evidence="2">Belongs to the bacterial solute-binding protein 2 family.</text>
</comment>
<dbReference type="Proteomes" id="UP000008721">
    <property type="component" value="Chromosome"/>
</dbReference>
<dbReference type="GO" id="GO:0030246">
    <property type="term" value="F:carbohydrate binding"/>
    <property type="evidence" value="ECO:0007669"/>
    <property type="project" value="UniProtKB-ARBA"/>
</dbReference>
<proteinExistence type="inferred from homology"/>
<dbReference type="RefSeq" id="WP_013460151.1">
    <property type="nucleotide sequence ID" value="NC_014762.1"/>
</dbReference>
<sequence length="306" mass="33525">MLNITKKILESLFVVSLTSASLSADVKTIAFAQDTLGNDFRKAQVYEVRDETAKYPNIKFIYSDAKGQTSLLIRQIKGFIDSKADLIVVGTNDEKAVVPIISKAYKSGIPVIILDRGIQGNDYTTFINSDNIKIGSIGAQYIAKRLNGKGKVLLFEGIQTADVTKLRSKGFLDEIKKHKGISVIKRTGNYLRKDAIIEMEKLIASGEKIDAVFSESDSMISGARSAMEHHGLDPSKIVMVGCDYTSEARDAIRKGTQTGSVLFPLGGKKSVETAVKIFNGERVPKHIVIPVKLITKANVELEEPIF</sequence>
<dbReference type="eggNOG" id="COG1879">
    <property type="taxonomic scope" value="Bacteria"/>
</dbReference>
<gene>
    <name evidence="5" type="ordered locus">Sulku_1291</name>
</gene>
<dbReference type="InterPro" id="IPR025997">
    <property type="entry name" value="SBP_2_dom"/>
</dbReference>
<dbReference type="SUPFAM" id="SSF53822">
    <property type="entry name" value="Periplasmic binding protein-like I"/>
    <property type="match status" value="1"/>
</dbReference>
<evidence type="ECO:0000256" key="3">
    <source>
        <dbReference type="ARBA" id="ARBA00022729"/>
    </source>
</evidence>
<dbReference type="GO" id="GO:0030313">
    <property type="term" value="C:cell envelope"/>
    <property type="evidence" value="ECO:0007669"/>
    <property type="project" value="UniProtKB-SubCell"/>
</dbReference>
<dbReference type="EMBL" id="CP002355">
    <property type="protein sequence ID" value="ADR33954.1"/>
    <property type="molecule type" value="Genomic_DNA"/>
</dbReference>
<dbReference type="Gene3D" id="3.40.50.2300">
    <property type="match status" value="2"/>
</dbReference>
<dbReference type="Pfam" id="PF13407">
    <property type="entry name" value="Peripla_BP_4"/>
    <property type="match status" value="1"/>
</dbReference>
<evidence type="ECO:0000256" key="1">
    <source>
        <dbReference type="ARBA" id="ARBA00004196"/>
    </source>
</evidence>
<accession>E4TY34</accession>
<feature type="domain" description="Periplasmic binding protein" evidence="4">
    <location>
        <begin position="29"/>
        <end position="281"/>
    </location>
</feature>
<name>E4TY34_SULKY</name>
<dbReference type="KEGG" id="sku:Sulku_1291"/>
<dbReference type="HOGENOM" id="CLU_037628_3_2_7"/>